<dbReference type="Gene3D" id="3.30.1310.10">
    <property type="entry name" value="Nucleoid-associated protein YbaB-like domain"/>
    <property type="match status" value="1"/>
</dbReference>
<name>A0ABW3DUR4_9ACTN</name>
<keyword evidence="2" id="KW-1185">Reference proteome</keyword>
<evidence type="ECO:0000313" key="2">
    <source>
        <dbReference type="Proteomes" id="UP001597024"/>
    </source>
</evidence>
<dbReference type="InterPro" id="IPR004401">
    <property type="entry name" value="YbaB/EbfC"/>
</dbReference>
<dbReference type="InterPro" id="IPR036894">
    <property type="entry name" value="YbaB-like_sf"/>
</dbReference>
<evidence type="ECO:0000313" key="1">
    <source>
        <dbReference type="EMBL" id="MFD0886832.1"/>
    </source>
</evidence>
<dbReference type="SUPFAM" id="SSF82607">
    <property type="entry name" value="YbaB-like"/>
    <property type="match status" value="1"/>
</dbReference>
<protein>
    <submittedName>
        <fullName evidence="1">YbaB/EbfC family nucleoid-associated protein</fullName>
    </submittedName>
</protein>
<accession>A0ABW3DUR4</accession>
<gene>
    <name evidence="1" type="ORF">ACFQ08_19975</name>
</gene>
<dbReference type="EMBL" id="JBHTHX010000728">
    <property type="protein sequence ID" value="MFD0886832.1"/>
    <property type="molecule type" value="Genomic_DNA"/>
</dbReference>
<comment type="caution">
    <text evidence="1">The sequence shown here is derived from an EMBL/GenBank/DDBJ whole genome shotgun (WGS) entry which is preliminary data.</text>
</comment>
<dbReference type="Proteomes" id="UP001597024">
    <property type="component" value="Unassembled WGS sequence"/>
</dbReference>
<organism evidence="1 2">
    <name type="scientific">Streptosporangium algeriense</name>
    <dbReference type="NCBI Taxonomy" id="1682748"/>
    <lineage>
        <taxon>Bacteria</taxon>
        <taxon>Bacillati</taxon>
        <taxon>Actinomycetota</taxon>
        <taxon>Actinomycetes</taxon>
        <taxon>Streptosporangiales</taxon>
        <taxon>Streptosporangiaceae</taxon>
        <taxon>Streptosporangium</taxon>
    </lineage>
</organism>
<proteinExistence type="predicted"/>
<reference evidence="2" key="1">
    <citation type="journal article" date="2019" name="Int. J. Syst. Evol. Microbiol.">
        <title>The Global Catalogue of Microorganisms (GCM) 10K type strain sequencing project: providing services to taxonomists for standard genome sequencing and annotation.</title>
        <authorList>
            <consortium name="The Broad Institute Genomics Platform"/>
            <consortium name="The Broad Institute Genome Sequencing Center for Infectious Disease"/>
            <person name="Wu L."/>
            <person name="Ma J."/>
        </authorList>
    </citation>
    <scope>NUCLEOTIDE SEQUENCE [LARGE SCALE GENOMIC DNA]</scope>
    <source>
        <strain evidence="2">CCUG 62974</strain>
    </source>
</reference>
<dbReference type="Pfam" id="PF02575">
    <property type="entry name" value="YbaB_DNA_bd"/>
    <property type="match status" value="1"/>
</dbReference>
<sequence>MKMEELQKEITALVGRAQDEDGMVTVEYAAEGLRELELHPKAMRLGSGELAERIKEVFREASRDLQRQLEEATDRAFGEQGNPMRVFNDPEGALGRVKEAEAAYDRTFQDVMGELDRIRRRLEL</sequence>